<sequence>MFSSHFITNKALYYVSGGDQFTCSSKQSEIFWLTEKKFFFIVSKTCRKTRDMNMCKGDILGVLINPQCYLSELISEQVELIRREDSLLGKTTRGGRKVIFRTYEYNLNVFMYPKSKRKTFYWKCSTFAKTRCKARITVSPNGITNLTGHHKHGPPALNGN</sequence>
<dbReference type="Proteomes" id="UP001372834">
    <property type="component" value="Unassembled WGS sequence"/>
</dbReference>
<organism evidence="5 6">
    <name type="scientific">Polyplax serrata</name>
    <name type="common">Common mouse louse</name>
    <dbReference type="NCBI Taxonomy" id="468196"/>
    <lineage>
        <taxon>Eukaryota</taxon>
        <taxon>Metazoa</taxon>
        <taxon>Ecdysozoa</taxon>
        <taxon>Arthropoda</taxon>
        <taxon>Hexapoda</taxon>
        <taxon>Insecta</taxon>
        <taxon>Pterygota</taxon>
        <taxon>Neoptera</taxon>
        <taxon>Paraneoptera</taxon>
        <taxon>Psocodea</taxon>
        <taxon>Troctomorpha</taxon>
        <taxon>Phthiraptera</taxon>
        <taxon>Anoplura</taxon>
        <taxon>Polyplacidae</taxon>
        <taxon>Polyplax</taxon>
    </lineage>
</organism>
<proteinExistence type="predicted"/>
<gene>
    <name evidence="5" type="ORF">RUM43_003118</name>
</gene>
<feature type="domain" description="FLYWCH-type" evidence="4">
    <location>
        <begin position="90"/>
        <end position="152"/>
    </location>
</feature>
<keyword evidence="3" id="KW-0862">Zinc</keyword>
<dbReference type="EMBL" id="JAWJWE010000036">
    <property type="protein sequence ID" value="KAK6629301.1"/>
    <property type="molecule type" value="Genomic_DNA"/>
</dbReference>
<name>A0AAN8S9C0_POLSC</name>
<dbReference type="Pfam" id="PF04500">
    <property type="entry name" value="FLYWCH"/>
    <property type="match status" value="1"/>
</dbReference>
<protein>
    <recommendedName>
        <fullName evidence="4">FLYWCH-type domain-containing protein</fullName>
    </recommendedName>
</protein>
<evidence type="ECO:0000313" key="6">
    <source>
        <dbReference type="Proteomes" id="UP001372834"/>
    </source>
</evidence>
<keyword evidence="1" id="KW-0479">Metal-binding</keyword>
<keyword evidence="2" id="KW-0863">Zinc-finger</keyword>
<evidence type="ECO:0000259" key="4">
    <source>
        <dbReference type="Pfam" id="PF04500"/>
    </source>
</evidence>
<evidence type="ECO:0000256" key="3">
    <source>
        <dbReference type="ARBA" id="ARBA00022833"/>
    </source>
</evidence>
<evidence type="ECO:0000313" key="5">
    <source>
        <dbReference type="EMBL" id="KAK6629301.1"/>
    </source>
</evidence>
<dbReference type="InterPro" id="IPR007588">
    <property type="entry name" value="Znf_FLYWCH"/>
</dbReference>
<evidence type="ECO:0000256" key="1">
    <source>
        <dbReference type="ARBA" id="ARBA00022723"/>
    </source>
</evidence>
<comment type="caution">
    <text evidence="5">The sequence shown here is derived from an EMBL/GenBank/DDBJ whole genome shotgun (WGS) entry which is preliminary data.</text>
</comment>
<evidence type="ECO:0000256" key="2">
    <source>
        <dbReference type="ARBA" id="ARBA00022771"/>
    </source>
</evidence>
<dbReference type="AlphaFoldDB" id="A0AAN8S9C0"/>
<reference evidence="5 6" key="1">
    <citation type="submission" date="2023-10" db="EMBL/GenBank/DDBJ databases">
        <title>Genomes of two closely related lineages of the louse Polyplax serrata with different host specificities.</title>
        <authorList>
            <person name="Martinu J."/>
            <person name="Tarabai H."/>
            <person name="Stefka J."/>
            <person name="Hypsa V."/>
        </authorList>
    </citation>
    <scope>NUCLEOTIDE SEQUENCE [LARGE SCALE GENOMIC DNA]</scope>
    <source>
        <strain evidence="5">HR10_N</strain>
    </source>
</reference>
<dbReference type="Gene3D" id="2.20.25.240">
    <property type="match status" value="1"/>
</dbReference>
<accession>A0AAN8S9C0</accession>
<dbReference type="GO" id="GO:0008270">
    <property type="term" value="F:zinc ion binding"/>
    <property type="evidence" value="ECO:0007669"/>
    <property type="project" value="UniProtKB-KW"/>
</dbReference>